<reference evidence="13 14" key="1">
    <citation type="journal article" date="2010" name="Int. J. Syst. Evol. Microbiol.">
        <title>Thiohalobacter thiocyanaticus gen. nov., sp. nov., a moderately halophilic, sulfur-oxidizing gammaproteobacterium from hypersaline lakes, that utilizes thiocyanate.</title>
        <authorList>
            <person name="Sorokin D.Y."/>
            <person name="Kovaleva O.L."/>
            <person name="Tourova T.P."/>
            <person name="Muyzer G."/>
        </authorList>
    </citation>
    <scope>NUCLEOTIDE SEQUENCE [LARGE SCALE GENOMIC DNA]</scope>
    <source>
        <strain evidence="13 14">Hrh1</strain>
    </source>
</reference>
<dbReference type="SUPFAM" id="SSF116734">
    <property type="entry name" value="DNA methylase specificity domain"/>
    <property type="match status" value="1"/>
</dbReference>
<evidence type="ECO:0000259" key="11">
    <source>
        <dbReference type="Pfam" id="PF01420"/>
    </source>
</evidence>
<dbReference type="GO" id="GO:0009007">
    <property type="term" value="F:site-specific DNA-methyltransferase (adenine-specific) activity"/>
    <property type="evidence" value="ECO:0007669"/>
    <property type="project" value="UniProtKB-EC"/>
</dbReference>
<evidence type="ECO:0000256" key="5">
    <source>
        <dbReference type="ARBA" id="ARBA00022679"/>
    </source>
</evidence>
<dbReference type="InterPro" id="IPR003356">
    <property type="entry name" value="DNA_methylase_A-5"/>
</dbReference>
<gene>
    <name evidence="13" type="ORF">D6C00_01295</name>
</gene>
<evidence type="ECO:0000256" key="9">
    <source>
        <dbReference type="ARBA" id="ARBA00047942"/>
    </source>
</evidence>
<dbReference type="PANTHER" id="PTHR42933">
    <property type="entry name" value="SLR6095 PROTEIN"/>
    <property type="match status" value="1"/>
</dbReference>
<keyword evidence="8" id="KW-0238">DNA-binding</keyword>
<organism evidence="13 14">
    <name type="scientific">Thiohalobacter thiocyanaticus</name>
    <dbReference type="NCBI Taxonomy" id="585455"/>
    <lineage>
        <taxon>Bacteria</taxon>
        <taxon>Pseudomonadati</taxon>
        <taxon>Pseudomonadota</taxon>
        <taxon>Gammaproteobacteria</taxon>
        <taxon>Thiohalobacterales</taxon>
        <taxon>Thiohalobacteraceae</taxon>
        <taxon>Thiohalobacter</taxon>
    </lineage>
</organism>
<dbReference type="PANTHER" id="PTHR42933:SF3">
    <property type="entry name" value="TYPE I RESTRICTION ENZYME MJAVIII METHYLASE SUBUNIT"/>
    <property type="match status" value="1"/>
</dbReference>
<sequence>MLDSETKRRIDTCRDILVGKVPDPKSQVEQITIALIYKFMDDMDAEAEELGGSRSFFTGEFARYGWSKLMAPGLGGHEMLSLYAEAIQRMNENPGIPALFRDIFKNAFLPYRDPETLRSFLKEINSFTYDHSERLGDAFEYLLSVLGSQGEAGQFRTPRHIIDFMVEIVDPKKDETILDPACGTAGFLISSYKHILKHNSRGYREHQDREAYDEKGVPIEELPIDNPLRYSGDLLTPDDRKRLAANIGGYDISPDMMRLSLVNMYLHGFIDPHIEEYDTLTSDEKWSELADVILANPPFMSPKGGIRPHNRFAVQSKRSEVLFVDYIAEHLTPTGRAAVVVPEGIIFQSQTAYRQLREMLVKGYLVAVISLPAGVFNPYSGVKTSILVMDKRLAKQRDEVLFVKLDNDGFNLGAQRRPIDKNDLPGAVRIMKAYLQKGEVAERKNVLAVSRERIGENGEWNLSADAYVDIVGPDAQYELRPLGELLQIQSGFAFKSKQFSEDEGVPIIRIRDIKTNSTKTKYVGEYDPAYLVENGDLLIGMDGEFNSVIWGGGQALLNQRVCKLHSFEGCLKEYVAAMIPKKLKEIEDATYAVTVKHISAKQIKQIEIPLPPVEVQKEIMGEIERHRENIEDYKRRIQDEQEEIEKTISNIWGETE</sequence>
<evidence type="ECO:0000256" key="6">
    <source>
        <dbReference type="ARBA" id="ARBA00022691"/>
    </source>
</evidence>
<dbReference type="InterPro" id="IPR044946">
    <property type="entry name" value="Restrct_endonuc_typeI_TRD_sf"/>
</dbReference>
<dbReference type="GO" id="GO:0009307">
    <property type="term" value="P:DNA restriction-modification system"/>
    <property type="evidence" value="ECO:0007669"/>
    <property type="project" value="UniProtKB-KW"/>
</dbReference>
<dbReference type="GO" id="GO:0032259">
    <property type="term" value="P:methylation"/>
    <property type="evidence" value="ECO:0007669"/>
    <property type="project" value="UniProtKB-KW"/>
</dbReference>
<dbReference type="GO" id="GO:0003677">
    <property type="term" value="F:DNA binding"/>
    <property type="evidence" value="ECO:0007669"/>
    <property type="project" value="UniProtKB-KW"/>
</dbReference>
<keyword evidence="4" id="KW-0489">Methyltransferase</keyword>
<dbReference type="Pfam" id="PF01420">
    <property type="entry name" value="Methylase_S"/>
    <property type="match status" value="1"/>
</dbReference>
<evidence type="ECO:0000256" key="2">
    <source>
        <dbReference type="ARBA" id="ARBA00010923"/>
    </source>
</evidence>
<keyword evidence="7" id="KW-0680">Restriction system</keyword>
<evidence type="ECO:0000256" key="1">
    <source>
        <dbReference type="ARBA" id="ARBA00006594"/>
    </source>
</evidence>
<evidence type="ECO:0000313" key="14">
    <source>
        <dbReference type="Proteomes" id="UP000287798"/>
    </source>
</evidence>
<evidence type="ECO:0000256" key="3">
    <source>
        <dbReference type="ARBA" id="ARBA00011900"/>
    </source>
</evidence>
<keyword evidence="10" id="KW-0175">Coiled coil</keyword>
<dbReference type="OrthoDB" id="9784823at2"/>
<comment type="similarity">
    <text evidence="1">Belongs to the N(4)/N(6)-methyltransferase family.</text>
</comment>
<protein>
    <recommendedName>
        <fullName evidence="3">site-specific DNA-methyltransferase (adenine-specific)</fullName>
        <ecNumber evidence="3">2.1.1.72</ecNumber>
    </recommendedName>
</protein>
<evidence type="ECO:0000259" key="12">
    <source>
        <dbReference type="Pfam" id="PF02384"/>
    </source>
</evidence>
<dbReference type="InterPro" id="IPR029063">
    <property type="entry name" value="SAM-dependent_MTases_sf"/>
</dbReference>
<dbReference type="Gene3D" id="3.90.220.20">
    <property type="entry name" value="DNA methylase specificity domains"/>
    <property type="match status" value="1"/>
</dbReference>
<dbReference type="Gene3D" id="3.40.50.150">
    <property type="entry name" value="Vaccinia Virus protein VP39"/>
    <property type="match status" value="1"/>
</dbReference>
<proteinExistence type="inferred from homology"/>
<keyword evidence="13" id="KW-0378">Hydrolase</keyword>
<dbReference type="InterPro" id="IPR038333">
    <property type="entry name" value="T1MK-like_N_sf"/>
</dbReference>
<keyword evidence="13" id="KW-0255">Endonuclease</keyword>
<comment type="similarity">
    <text evidence="2">Belongs to the type-I restriction system S methylase family.</text>
</comment>
<feature type="coiled-coil region" evidence="10">
    <location>
        <begin position="616"/>
        <end position="650"/>
    </location>
</feature>
<dbReference type="Gene3D" id="1.20.1260.30">
    <property type="match status" value="1"/>
</dbReference>
<keyword evidence="13" id="KW-0540">Nuclease</keyword>
<name>A0A426QG69_9GAMM</name>
<keyword evidence="5" id="KW-0808">Transferase</keyword>
<feature type="domain" description="Type I restriction modification DNA specificity" evidence="11">
    <location>
        <begin position="477"/>
        <end position="629"/>
    </location>
</feature>
<dbReference type="GO" id="GO:0008170">
    <property type="term" value="F:N-methyltransferase activity"/>
    <property type="evidence" value="ECO:0007669"/>
    <property type="project" value="InterPro"/>
</dbReference>
<dbReference type="SUPFAM" id="SSF53335">
    <property type="entry name" value="S-adenosyl-L-methionine-dependent methyltransferases"/>
    <property type="match status" value="1"/>
</dbReference>
<evidence type="ECO:0000256" key="8">
    <source>
        <dbReference type="ARBA" id="ARBA00023125"/>
    </source>
</evidence>
<dbReference type="CDD" id="cd17257">
    <property type="entry name" value="RMtype1_S_EcoBI-TRD1-CR1_like"/>
    <property type="match status" value="1"/>
</dbReference>
<dbReference type="InterPro" id="IPR051537">
    <property type="entry name" value="DNA_Adenine_Mtase"/>
</dbReference>
<keyword evidence="6" id="KW-0949">S-adenosyl-L-methionine</keyword>
<dbReference type="RefSeq" id="WP_125179960.1">
    <property type="nucleotide sequence ID" value="NZ_QZMU01000001.1"/>
</dbReference>
<dbReference type="Proteomes" id="UP000287798">
    <property type="component" value="Unassembled WGS sequence"/>
</dbReference>
<evidence type="ECO:0000256" key="10">
    <source>
        <dbReference type="SAM" id="Coils"/>
    </source>
</evidence>
<dbReference type="EMBL" id="QZMU01000001">
    <property type="protein sequence ID" value="RRQ20746.1"/>
    <property type="molecule type" value="Genomic_DNA"/>
</dbReference>
<keyword evidence="14" id="KW-1185">Reference proteome</keyword>
<evidence type="ECO:0000256" key="7">
    <source>
        <dbReference type="ARBA" id="ARBA00022747"/>
    </source>
</evidence>
<dbReference type="GO" id="GO:0004519">
    <property type="term" value="F:endonuclease activity"/>
    <property type="evidence" value="ECO:0007669"/>
    <property type="project" value="UniProtKB-KW"/>
</dbReference>
<dbReference type="InterPro" id="IPR000055">
    <property type="entry name" value="Restrct_endonuc_typeI_TRD"/>
</dbReference>
<evidence type="ECO:0000256" key="4">
    <source>
        <dbReference type="ARBA" id="ARBA00022603"/>
    </source>
</evidence>
<dbReference type="PRINTS" id="PR00507">
    <property type="entry name" value="N12N6MTFRASE"/>
</dbReference>
<feature type="domain" description="DNA methylase adenine-specific" evidence="12">
    <location>
        <begin position="133"/>
        <end position="469"/>
    </location>
</feature>
<accession>A0A426QG69</accession>
<dbReference type="AlphaFoldDB" id="A0A426QG69"/>
<dbReference type="EC" id="2.1.1.72" evidence="3"/>
<comment type="caution">
    <text evidence="13">The sequence shown here is derived from an EMBL/GenBank/DDBJ whole genome shotgun (WGS) entry which is preliminary data.</text>
</comment>
<comment type="catalytic activity">
    <reaction evidence="9">
        <text>a 2'-deoxyadenosine in DNA + S-adenosyl-L-methionine = an N(6)-methyl-2'-deoxyadenosine in DNA + S-adenosyl-L-homocysteine + H(+)</text>
        <dbReference type="Rhea" id="RHEA:15197"/>
        <dbReference type="Rhea" id="RHEA-COMP:12418"/>
        <dbReference type="Rhea" id="RHEA-COMP:12419"/>
        <dbReference type="ChEBI" id="CHEBI:15378"/>
        <dbReference type="ChEBI" id="CHEBI:57856"/>
        <dbReference type="ChEBI" id="CHEBI:59789"/>
        <dbReference type="ChEBI" id="CHEBI:90615"/>
        <dbReference type="ChEBI" id="CHEBI:90616"/>
        <dbReference type="EC" id="2.1.1.72"/>
    </reaction>
</comment>
<dbReference type="Pfam" id="PF02384">
    <property type="entry name" value="N6_Mtase"/>
    <property type="match status" value="1"/>
</dbReference>
<evidence type="ECO:0000313" key="13">
    <source>
        <dbReference type="EMBL" id="RRQ20746.1"/>
    </source>
</evidence>